<reference evidence="3 4" key="1">
    <citation type="submission" date="2019-12" db="EMBL/GenBank/DDBJ databases">
        <title>Litoreibacter badius sp. nov., a novel bacteriochlorophyll a-containing bacterium in the genus Litoreibacter.</title>
        <authorList>
            <person name="Kanamuro M."/>
            <person name="Takabe Y."/>
            <person name="Mori K."/>
            <person name="Takaichi S."/>
            <person name="Hanada S."/>
        </authorList>
    </citation>
    <scope>NUCLEOTIDE SEQUENCE [LARGE SCALE GENOMIC DNA]</scope>
    <source>
        <strain evidence="3 4">K6</strain>
    </source>
</reference>
<dbReference type="InterPro" id="IPR050966">
    <property type="entry name" value="Glutamyl_endopeptidase"/>
</dbReference>
<sequence length="263" mass="27997">MRFVFQLLAGALVGSQAYSADLSALHSLDTAEAGRDWQAVGRIDIGGTGFCTGTLISSNLVLTAAHCLFDTKSGLRELDNEIEFLAGWRDGHAVAHRTAQRTVVHPDYDFDQVVSLDRVATDLAVIELNEPIAIADILPFETSETASAGQVVQVVSYAMERSDAPSLEEACYVLADDDGMLITSCEVDLGASGAPIFGMENGKAHIVSVVSAKAQWGPQEVALAVSLEKNLLLVLGQLEQDGDLYSDSDLEMLQSAQAQVSVP</sequence>
<dbReference type="AlphaFoldDB" id="A0A6N6JA68"/>
<dbReference type="PANTHER" id="PTHR15462">
    <property type="entry name" value="SERINE PROTEASE"/>
    <property type="match status" value="1"/>
</dbReference>
<dbReference type="RefSeq" id="WP_159804058.1">
    <property type="nucleotide sequence ID" value="NZ_BLJE01000001.1"/>
</dbReference>
<gene>
    <name evidence="3" type="ORF">KIN_01490</name>
</gene>
<dbReference type="InterPro" id="IPR001314">
    <property type="entry name" value="Peptidase_S1A"/>
</dbReference>
<dbReference type="InterPro" id="IPR043504">
    <property type="entry name" value="Peptidase_S1_PA_chymotrypsin"/>
</dbReference>
<dbReference type="PANTHER" id="PTHR15462:SF8">
    <property type="entry name" value="SERINE PROTEASE"/>
    <property type="match status" value="1"/>
</dbReference>
<feature type="domain" description="Peptidase S1" evidence="2">
    <location>
        <begin position="12"/>
        <end position="211"/>
    </location>
</feature>
<dbReference type="EMBL" id="BLJE01000001">
    <property type="protein sequence ID" value="GFE63075.1"/>
    <property type="molecule type" value="Genomic_DNA"/>
</dbReference>
<comment type="caution">
    <text evidence="3">The sequence shown here is derived from an EMBL/GenBank/DDBJ whole genome shotgun (WGS) entry which is preliminary data.</text>
</comment>
<dbReference type="PROSITE" id="PS50240">
    <property type="entry name" value="TRYPSIN_DOM"/>
    <property type="match status" value="1"/>
</dbReference>
<dbReference type="InterPro" id="IPR018114">
    <property type="entry name" value="TRYPSIN_HIS"/>
</dbReference>
<keyword evidence="3" id="KW-0378">Hydrolase</keyword>
<dbReference type="Pfam" id="PF00089">
    <property type="entry name" value="Trypsin"/>
    <property type="match status" value="1"/>
</dbReference>
<evidence type="ECO:0000256" key="1">
    <source>
        <dbReference type="ARBA" id="ARBA00022729"/>
    </source>
</evidence>
<keyword evidence="3" id="KW-0645">Protease</keyword>
<accession>A0A6N6JA68</accession>
<keyword evidence="4" id="KW-1185">Reference proteome</keyword>
<dbReference type="GO" id="GO:0006508">
    <property type="term" value="P:proteolysis"/>
    <property type="evidence" value="ECO:0007669"/>
    <property type="project" value="UniProtKB-KW"/>
</dbReference>
<dbReference type="PROSITE" id="PS00134">
    <property type="entry name" value="TRYPSIN_HIS"/>
    <property type="match status" value="1"/>
</dbReference>
<evidence type="ECO:0000313" key="3">
    <source>
        <dbReference type="EMBL" id="GFE63075.1"/>
    </source>
</evidence>
<organism evidence="3 4">
    <name type="scientific">Litoreibacter roseus</name>
    <dbReference type="NCBI Taxonomy" id="2601869"/>
    <lineage>
        <taxon>Bacteria</taxon>
        <taxon>Pseudomonadati</taxon>
        <taxon>Pseudomonadota</taxon>
        <taxon>Alphaproteobacteria</taxon>
        <taxon>Rhodobacterales</taxon>
        <taxon>Roseobacteraceae</taxon>
        <taxon>Litoreibacter</taxon>
    </lineage>
</organism>
<dbReference type="GO" id="GO:0004252">
    <property type="term" value="F:serine-type endopeptidase activity"/>
    <property type="evidence" value="ECO:0007669"/>
    <property type="project" value="InterPro"/>
</dbReference>
<protein>
    <submittedName>
        <fullName evidence="3">Serine protease</fullName>
    </submittedName>
</protein>
<dbReference type="InterPro" id="IPR001254">
    <property type="entry name" value="Trypsin_dom"/>
</dbReference>
<dbReference type="Proteomes" id="UP000436822">
    <property type="component" value="Unassembled WGS sequence"/>
</dbReference>
<name>A0A6N6JA68_9RHOB</name>
<dbReference type="OrthoDB" id="267336at2"/>
<dbReference type="InterPro" id="IPR009003">
    <property type="entry name" value="Peptidase_S1_PA"/>
</dbReference>
<proteinExistence type="predicted"/>
<dbReference type="PRINTS" id="PR00722">
    <property type="entry name" value="CHYMOTRYPSIN"/>
</dbReference>
<evidence type="ECO:0000259" key="2">
    <source>
        <dbReference type="PROSITE" id="PS50240"/>
    </source>
</evidence>
<dbReference type="SUPFAM" id="SSF50494">
    <property type="entry name" value="Trypsin-like serine proteases"/>
    <property type="match status" value="1"/>
</dbReference>
<keyword evidence="1" id="KW-0732">Signal</keyword>
<dbReference type="Gene3D" id="2.40.10.10">
    <property type="entry name" value="Trypsin-like serine proteases"/>
    <property type="match status" value="2"/>
</dbReference>
<evidence type="ECO:0000313" key="4">
    <source>
        <dbReference type="Proteomes" id="UP000436822"/>
    </source>
</evidence>